<evidence type="ECO:0000256" key="1">
    <source>
        <dbReference type="SAM" id="Coils"/>
    </source>
</evidence>
<proteinExistence type="predicted"/>
<evidence type="ECO:0000313" key="3">
    <source>
        <dbReference type="Proteomes" id="UP000018948"/>
    </source>
</evidence>
<name>W3A1N1_PHYNI</name>
<gene>
    <name evidence="2" type="ORF">F442_02545</name>
</gene>
<evidence type="ECO:0000313" key="2">
    <source>
        <dbReference type="EMBL" id="ETP52444.1"/>
    </source>
</evidence>
<feature type="coiled-coil region" evidence="1">
    <location>
        <begin position="307"/>
        <end position="334"/>
    </location>
</feature>
<reference evidence="2 3" key="1">
    <citation type="submission" date="2013-11" db="EMBL/GenBank/DDBJ databases">
        <title>The Genome Sequence of Phytophthora parasitica P10297.</title>
        <authorList>
            <consortium name="The Broad Institute Genomics Platform"/>
            <person name="Russ C."/>
            <person name="Tyler B."/>
            <person name="Panabieres F."/>
            <person name="Shan W."/>
            <person name="Tripathy S."/>
            <person name="Grunwald N."/>
            <person name="Machado M."/>
            <person name="Johnson C.S."/>
            <person name="Walker B."/>
            <person name="Young S.K."/>
            <person name="Zeng Q."/>
            <person name="Gargeya S."/>
            <person name="Fitzgerald M."/>
            <person name="Haas B."/>
            <person name="Abouelleil A."/>
            <person name="Allen A.W."/>
            <person name="Alvarado L."/>
            <person name="Arachchi H.M."/>
            <person name="Berlin A.M."/>
            <person name="Chapman S.B."/>
            <person name="Gainer-Dewar J."/>
            <person name="Goldberg J."/>
            <person name="Griggs A."/>
            <person name="Gujja S."/>
            <person name="Hansen M."/>
            <person name="Howarth C."/>
            <person name="Imamovic A."/>
            <person name="Ireland A."/>
            <person name="Larimer J."/>
            <person name="McCowan C."/>
            <person name="Murphy C."/>
            <person name="Pearson M."/>
            <person name="Poon T.W."/>
            <person name="Priest M."/>
            <person name="Roberts A."/>
            <person name="Saif S."/>
            <person name="Shea T."/>
            <person name="Sisk P."/>
            <person name="Sykes S."/>
            <person name="Wortman J."/>
            <person name="Nusbaum C."/>
            <person name="Birren B."/>
        </authorList>
    </citation>
    <scope>NUCLEOTIDE SEQUENCE [LARGE SCALE GENOMIC DNA]</scope>
    <source>
        <strain evidence="2 3">P10297</strain>
    </source>
</reference>
<keyword evidence="1" id="KW-0175">Coiled coil</keyword>
<protein>
    <submittedName>
        <fullName evidence="2">Uncharacterized protein</fullName>
    </submittedName>
</protein>
<dbReference type="EMBL" id="ANIY01000547">
    <property type="protein sequence ID" value="ETP52444.1"/>
    <property type="molecule type" value="Genomic_DNA"/>
</dbReference>
<accession>W3A1N1</accession>
<comment type="caution">
    <text evidence="2">The sequence shown here is derived from an EMBL/GenBank/DDBJ whole genome shotgun (WGS) entry which is preliminary data.</text>
</comment>
<organism evidence="2 3">
    <name type="scientific">Phytophthora nicotianae P10297</name>
    <dbReference type="NCBI Taxonomy" id="1317064"/>
    <lineage>
        <taxon>Eukaryota</taxon>
        <taxon>Sar</taxon>
        <taxon>Stramenopiles</taxon>
        <taxon>Oomycota</taxon>
        <taxon>Peronosporomycetes</taxon>
        <taxon>Peronosporales</taxon>
        <taxon>Peronosporaceae</taxon>
        <taxon>Phytophthora</taxon>
    </lineage>
</organism>
<dbReference type="Proteomes" id="UP000018948">
    <property type="component" value="Unassembled WGS sequence"/>
</dbReference>
<dbReference type="AlphaFoldDB" id="W3A1N1"/>
<sequence>METIGTANNALVVSHNCQGQEPIPNHGCIERRQQILLREDIIVDGAGVVEQLGHALQTSQARTDEKLLEVAQYAHDHVVNTTADSEQRLGSRINEYFEDVQVHLEAMNKFHIDSQAADINKRLIDDVQDIHDRVDITMKASFQMFAKELDQKINSTLTTMEDAVLKASQDTFEATTDLQTEWIERRLNTKLKAAVERESKNLQFAQQDNLMKQEQKLQGQAAKLAKTYADSIEDRLQQKLDSAIRAASLHTHTEFEERFVSMTNKLKCDQVALKQDLRDDIQTNAAKLETKFQLQLSDFQAASTTDNNNLKHQIAQLTAATDRLNARLSAVKNQAAEGKDFTYSNTDGLTKKVLNRVTSVPVTSATTVDPVTDIATTSHEYQHLSGRRIDVQSCVNTDSGDPAVLTALNQISLGIQALLRKQLTP</sequence>